<keyword evidence="2" id="KW-1185">Reference proteome</keyword>
<dbReference type="RefSeq" id="WP_226937868.1">
    <property type="nucleotide sequence ID" value="NZ_JACDXX010000078.1"/>
</dbReference>
<dbReference type="InterPro" id="IPR054044">
    <property type="entry name" value="PFIN"/>
</dbReference>
<dbReference type="EMBL" id="JACDXX010000078">
    <property type="protein sequence ID" value="MCB5412462.1"/>
    <property type="molecule type" value="Genomic_DNA"/>
</dbReference>
<comment type="caution">
    <text evidence="1">The sequence shown here is derived from an EMBL/GenBank/DDBJ whole genome shotgun (WGS) entry which is preliminary data.</text>
</comment>
<reference evidence="1 2" key="1">
    <citation type="submission" date="2020-07" db="EMBL/GenBank/DDBJ databases">
        <title>Pseudogemmobacter sp. nov., isolated from poultry manure in Taiwan.</title>
        <authorList>
            <person name="Lin S.-Y."/>
            <person name="Tang Y.-S."/>
            <person name="Young C.-C."/>
        </authorList>
    </citation>
    <scope>NUCLEOTIDE SEQUENCE [LARGE SCALE GENOMIC DNA]</scope>
    <source>
        <strain evidence="1 2">CC-YST710</strain>
    </source>
</reference>
<protein>
    <submittedName>
        <fullName evidence="1">Uncharacterized protein</fullName>
    </submittedName>
</protein>
<proteinExistence type="predicted"/>
<dbReference type="Pfam" id="PF22162">
    <property type="entry name" value="PFIN"/>
    <property type="match status" value="1"/>
</dbReference>
<organism evidence="1 2">
    <name type="scientific">Pseudogemmobacter faecipullorum</name>
    <dbReference type="NCBI Taxonomy" id="2755041"/>
    <lineage>
        <taxon>Bacteria</taxon>
        <taxon>Pseudomonadati</taxon>
        <taxon>Pseudomonadota</taxon>
        <taxon>Alphaproteobacteria</taxon>
        <taxon>Rhodobacterales</taxon>
        <taxon>Paracoccaceae</taxon>
        <taxon>Pseudogemmobacter</taxon>
    </lineage>
</organism>
<evidence type="ECO:0000313" key="1">
    <source>
        <dbReference type="EMBL" id="MCB5412462.1"/>
    </source>
</evidence>
<evidence type="ECO:0000313" key="2">
    <source>
        <dbReference type="Proteomes" id="UP001198571"/>
    </source>
</evidence>
<dbReference type="Proteomes" id="UP001198571">
    <property type="component" value="Unassembled WGS sequence"/>
</dbReference>
<sequence length="216" mass="23927">MAFWDFITGRAGRDDRDPRERGAKLDGAMAAIHDVIETIKDMPGQEPQDPLPLLLPRDPLDFHGLPIVWRVHLPQREAVYMGIGRAPAGEEYDRKRYVVIVQSVLFYAAWRAADLALHADRTRALLPSDIPTDYKWSGQGPNWTGGRRNPVYLPDVGYHPSRGPAFVDGVTRSLWLVYNGATSFPVAVSGKESAQGLYALAGDPRTKPESIHALSS</sequence>
<accession>A0ABS8CST7</accession>
<name>A0ABS8CST7_9RHOB</name>
<gene>
    <name evidence="1" type="ORF">H0485_21160</name>
</gene>